<dbReference type="PANTHER" id="PTHR30372:SF4">
    <property type="entry name" value="LIPID-A-DISACCHARIDE SYNTHASE, MITOCHONDRIAL-RELATED"/>
    <property type="match status" value="1"/>
</dbReference>
<dbReference type="EMBL" id="BBNY01000074">
    <property type="protein sequence ID" value="GAL90280.1"/>
    <property type="molecule type" value="Genomic_DNA"/>
</dbReference>
<evidence type="ECO:0000256" key="3">
    <source>
        <dbReference type="ARBA" id="ARBA00020902"/>
    </source>
</evidence>
<comment type="catalytic activity">
    <reaction evidence="9">
        <text>a lipid X + a UDP-2-N,3-O-bis[(3R)-3-hydroxyacyl]-alpha-D-glucosamine = a lipid A disaccharide + UDP + H(+)</text>
        <dbReference type="Rhea" id="RHEA:67828"/>
        <dbReference type="ChEBI" id="CHEBI:15378"/>
        <dbReference type="ChEBI" id="CHEBI:58223"/>
        <dbReference type="ChEBI" id="CHEBI:137748"/>
        <dbReference type="ChEBI" id="CHEBI:176338"/>
        <dbReference type="ChEBI" id="CHEBI:176343"/>
        <dbReference type="EC" id="2.4.1.182"/>
    </reaction>
</comment>
<dbReference type="Proteomes" id="UP000029641">
    <property type="component" value="Unassembled WGS sequence"/>
</dbReference>
<evidence type="ECO:0000313" key="11">
    <source>
        <dbReference type="EMBL" id="GAL69026.1"/>
    </source>
</evidence>
<gene>
    <name evidence="11" type="ORF">JCM19301_158</name>
    <name evidence="12" type="ORF">JCM19538_45</name>
</gene>
<dbReference type="InterPro" id="IPR003835">
    <property type="entry name" value="Glyco_trans_19"/>
</dbReference>
<dbReference type="GO" id="GO:0005543">
    <property type="term" value="F:phospholipid binding"/>
    <property type="evidence" value="ECO:0007669"/>
    <property type="project" value="TreeGrafter"/>
</dbReference>
<evidence type="ECO:0000313" key="14">
    <source>
        <dbReference type="Proteomes" id="UP000030184"/>
    </source>
</evidence>
<dbReference type="AlphaFoldDB" id="A0A090VWE7"/>
<evidence type="ECO:0000256" key="4">
    <source>
        <dbReference type="ARBA" id="ARBA00022516"/>
    </source>
</evidence>
<evidence type="ECO:0000256" key="5">
    <source>
        <dbReference type="ARBA" id="ARBA00022556"/>
    </source>
</evidence>
<accession>A0A090VWE7</accession>
<evidence type="ECO:0000256" key="1">
    <source>
        <dbReference type="ARBA" id="ARBA00002056"/>
    </source>
</evidence>
<dbReference type="SUPFAM" id="SSF53756">
    <property type="entry name" value="UDP-Glycosyltransferase/glycogen phosphorylase"/>
    <property type="match status" value="1"/>
</dbReference>
<dbReference type="GO" id="GO:0009245">
    <property type="term" value="P:lipid A biosynthetic process"/>
    <property type="evidence" value="ECO:0007669"/>
    <property type="project" value="UniProtKB-UniRule"/>
</dbReference>
<evidence type="ECO:0000256" key="6">
    <source>
        <dbReference type="ARBA" id="ARBA00022676"/>
    </source>
</evidence>
<keyword evidence="6 11" id="KW-0328">Glycosyltransferase</keyword>
<evidence type="ECO:0000256" key="10">
    <source>
        <dbReference type="NCBIfam" id="TIGR00215"/>
    </source>
</evidence>
<dbReference type="GO" id="GO:0016020">
    <property type="term" value="C:membrane"/>
    <property type="evidence" value="ECO:0007669"/>
    <property type="project" value="GOC"/>
</dbReference>
<dbReference type="STRING" id="504487.JCM19538_45"/>
<dbReference type="RefSeq" id="WP_042246819.1">
    <property type="nucleotide sequence ID" value="NZ_BBNR01000032.1"/>
</dbReference>
<evidence type="ECO:0000256" key="7">
    <source>
        <dbReference type="ARBA" id="ARBA00022679"/>
    </source>
</evidence>
<keyword evidence="8" id="KW-0443">Lipid metabolism</keyword>
<evidence type="ECO:0000313" key="12">
    <source>
        <dbReference type="EMBL" id="GAL90280.1"/>
    </source>
</evidence>
<dbReference type="GO" id="GO:0008915">
    <property type="term" value="F:lipid-A-disaccharide synthase activity"/>
    <property type="evidence" value="ECO:0007669"/>
    <property type="project" value="UniProtKB-UniRule"/>
</dbReference>
<keyword evidence="4" id="KW-0444">Lipid biosynthesis</keyword>
<comment type="caution">
    <text evidence="11">The sequence shown here is derived from an EMBL/GenBank/DDBJ whole genome shotgun (WGS) entry which is preliminary data.</text>
</comment>
<evidence type="ECO:0000256" key="8">
    <source>
        <dbReference type="ARBA" id="ARBA00023098"/>
    </source>
</evidence>
<name>A0A090VWE7_9FLAO</name>
<dbReference type="NCBIfam" id="TIGR00215">
    <property type="entry name" value="lpxB"/>
    <property type="match status" value="1"/>
</dbReference>
<keyword evidence="7 11" id="KW-0808">Transferase</keyword>
<dbReference type="eggNOG" id="COG0763">
    <property type="taxonomic scope" value="Bacteria"/>
</dbReference>
<protein>
    <recommendedName>
        <fullName evidence="3 10">Lipid-A-disaccharide synthase</fullName>
        <ecNumber evidence="2 10">2.4.1.182</ecNumber>
    </recommendedName>
</protein>
<organism evidence="11 13">
    <name type="scientific">Jejuia pallidilutea</name>
    <dbReference type="NCBI Taxonomy" id="504487"/>
    <lineage>
        <taxon>Bacteria</taxon>
        <taxon>Pseudomonadati</taxon>
        <taxon>Bacteroidota</taxon>
        <taxon>Flavobacteriia</taxon>
        <taxon>Flavobacteriales</taxon>
        <taxon>Flavobacteriaceae</taxon>
        <taxon>Jejuia</taxon>
    </lineage>
</organism>
<dbReference type="EMBL" id="BBNR01000032">
    <property type="protein sequence ID" value="GAL69026.1"/>
    <property type="molecule type" value="Genomic_DNA"/>
</dbReference>
<evidence type="ECO:0000313" key="13">
    <source>
        <dbReference type="Proteomes" id="UP000029641"/>
    </source>
</evidence>
<dbReference type="OrthoDB" id="9801642at2"/>
<dbReference type="PANTHER" id="PTHR30372">
    <property type="entry name" value="LIPID-A-DISACCHARIDE SYNTHASE"/>
    <property type="match status" value="1"/>
</dbReference>
<dbReference type="EC" id="2.4.1.182" evidence="2 10"/>
<dbReference type="Proteomes" id="UP000030184">
    <property type="component" value="Unassembled WGS sequence"/>
</dbReference>
<evidence type="ECO:0000256" key="2">
    <source>
        <dbReference type="ARBA" id="ARBA00012687"/>
    </source>
</evidence>
<keyword evidence="14" id="KW-1185">Reference proteome</keyword>
<keyword evidence="5" id="KW-0441">Lipid A biosynthesis</keyword>
<sequence>MRYYILAGEASGDLHGANLIKALQKVDTSANIKCWGGDLMQDAGAHLVKHYKERAFMGFTEVLMNIRKIFKLISFCKKDIADFKPDVIVFIDNSGFNLRIAKWAKAQGYRTNYYISPQVWASRASRVKAIKRDIDNMFVILPFVKAFYKKYDYDVTFVGHPLIDAIANRTQVNPKKFREANHLSQKPIIALLPGSRKQEITKMLSVMLSVINDFSEYQFVIAGAPSQDFQFYQSFIKGSDVKFISNKTYDLLSVSYAALVTSGTATLETALFKVPQVVCYKGSAISYHIAKRIITLKFISLVNLVMDKEVVTELIQNDFNKKRLKTELQRILDKDERETMFSNYYELEKKLGGKGASEKTAQLIYKALKS</sequence>
<dbReference type="Pfam" id="PF02684">
    <property type="entry name" value="LpxB"/>
    <property type="match status" value="1"/>
</dbReference>
<reference evidence="14" key="1">
    <citation type="journal article" date="2014" name="Genome Announc.">
        <title>Draft Genome Sequence of Marine Flavobacterium Jejuia pallidilutea Strain 11shimoA1 and Pigmentation Mutants.</title>
        <authorList>
            <person name="Takatani N."/>
            <person name="Nakanishi M."/>
            <person name="Meirelles P."/>
            <person name="Mino S."/>
            <person name="Suda W."/>
            <person name="Oshima K."/>
            <person name="Hattori M."/>
            <person name="Ohkuma M."/>
            <person name="Hosokawa M."/>
            <person name="Miyashita K."/>
            <person name="Thompson F.L."/>
            <person name="Niwa A."/>
            <person name="Sawabe T."/>
            <person name="Sawabe T."/>
        </authorList>
    </citation>
    <scope>NUCLEOTIDE SEQUENCE [LARGE SCALE GENOMIC DNA]</scope>
    <source>
        <strain evidence="14">JCM 19538</strain>
    </source>
</reference>
<comment type="function">
    <text evidence="1">Condensation of UDP-2,3-diacylglucosamine and 2,3-diacylglucosamine-1-phosphate to form lipid A disaccharide, a precursor of lipid A, a phosphorylated glycolipid that anchors the lipopolysaccharide to the outer membrane of the cell.</text>
</comment>
<proteinExistence type="predicted"/>
<evidence type="ECO:0000256" key="9">
    <source>
        <dbReference type="ARBA" id="ARBA00048975"/>
    </source>
</evidence>